<dbReference type="EMBL" id="JARK01001380">
    <property type="protein sequence ID" value="EYC13442.1"/>
    <property type="molecule type" value="Genomic_DNA"/>
</dbReference>
<organism evidence="2 3">
    <name type="scientific">Ancylostoma ceylanicum</name>
    <dbReference type="NCBI Taxonomy" id="53326"/>
    <lineage>
        <taxon>Eukaryota</taxon>
        <taxon>Metazoa</taxon>
        <taxon>Ecdysozoa</taxon>
        <taxon>Nematoda</taxon>
        <taxon>Chromadorea</taxon>
        <taxon>Rhabditida</taxon>
        <taxon>Rhabditina</taxon>
        <taxon>Rhabditomorpha</taxon>
        <taxon>Strongyloidea</taxon>
        <taxon>Ancylostomatidae</taxon>
        <taxon>Ancylostomatinae</taxon>
        <taxon>Ancylostoma</taxon>
    </lineage>
</organism>
<keyword evidence="1" id="KW-0812">Transmembrane</keyword>
<sequence length="75" mass="8739">MRETPSMKATEAACAFTDLLNYLFIHLFMLFIYLRIWRNMSLHASLPLLRISKCCLHSHPSPRFDATASLHLIFD</sequence>
<evidence type="ECO:0000313" key="3">
    <source>
        <dbReference type="Proteomes" id="UP000024635"/>
    </source>
</evidence>
<dbReference type="AlphaFoldDB" id="A0A016UF10"/>
<dbReference type="Proteomes" id="UP000024635">
    <property type="component" value="Unassembled WGS sequence"/>
</dbReference>
<evidence type="ECO:0000313" key="2">
    <source>
        <dbReference type="EMBL" id="EYC13442.1"/>
    </source>
</evidence>
<keyword evidence="1" id="KW-1133">Transmembrane helix</keyword>
<gene>
    <name evidence="2" type="primary">Acey_s0044.g996</name>
    <name evidence="2" type="ORF">Y032_0044g996</name>
</gene>
<proteinExistence type="predicted"/>
<comment type="caution">
    <text evidence="2">The sequence shown here is derived from an EMBL/GenBank/DDBJ whole genome shotgun (WGS) entry which is preliminary data.</text>
</comment>
<reference evidence="3" key="1">
    <citation type="journal article" date="2015" name="Nat. Genet.">
        <title>The genome and transcriptome of the zoonotic hookworm Ancylostoma ceylanicum identify infection-specific gene families.</title>
        <authorList>
            <person name="Schwarz E.M."/>
            <person name="Hu Y."/>
            <person name="Antoshechkin I."/>
            <person name="Miller M.M."/>
            <person name="Sternberg P.W."/>
            <person name="Aroian R.V."/>
        </authorList>
    </citation>
    <scope>NUCLEOTIDE SEQUENCE</scope>
    <source>
        <strain evidence="3">HY135</strain>
    </source>
</reference>
<evidence type="ECO:0000256" key="1">
    <source>
        <dbReference type="SAM" id="Phobius"/>
    </source>
</evidence>
<feature type="transmembrane region" description="Helical" evidence="1">
    <location>
        <begin position="20"/>
        <end position="37"/>
    </location>
</feature>
<accession>A0A016UF10</accession>
<name>A0A016UF10_9BILA</name>
<protein>
    <submittedName>
        <fullName evidence="2">Uncharacterized protein</fullName>
    </submittedName>
</protein>
<keyword evidence="3" id="KW-1185">Reference proteome</keyword>
<keyword evidence="1" id="KW-0472">Membrane</keyword>